<feature type="transmembrane region" description="Helical" evidence="6">
    <location>
        <begin position="12"/>
        <end position="36"/>
    </location>
</feature>
<dbReference type="Pfam" id="PF01804">
    <property type="entry name" value="Penicil_amidase"/>
    <property type="match status" value="1"/>
</dbReference>
<dbReference type="InterPro" id="IPR029055">
    <property type="entry name" value="Ntn_hydrolases_N"/>
</dbReference>
<dbReference type="Gene3D" id="1.10.1400.10">
    <property type="match status" value="1"/>
</dbReference>
<accession>A0A2P8G4D3</accession>
<reference evidence="7 8" key="1">
    <citation type="submission" date="2018-03" db="EMBL/GenBank/DDBJ databases">
        <title>Genomic Encyclopedia of Type Strains, Phase III (KMG-III): the genomes of soil and plant-associated and newly described type strains.</title>
        <authorList>
            <person name="Whitman W."/>
        </authorList>
    </citation>
    <scope>NUCLEOTIDE SEQUENCE [LARGE SCALE GENOMIC DNA]</scope>
    <source>
        <strain evidence="7 8">CGMCC 1.12259</strain>
    </source>
</reference>
<keyword evidence="6" id="KW-0812">Transmembrane</keyword>
<dbReference type="GO" id="GO:0016811">
    <property type="term" value="F:hydrolase activity, acting on carbon-nitrogen (but not peptide) bonds, in linear amides"/>
    <property type="evidence" value="ECO:0007669"/>
    <property type="project" value="InterPro"/>
</dbReference>
<dbReference type="CDD" id="cd03747">
    <property type="entry name" value="Ntn_PGA_like"/>
    <property type="match status" value="1"/>
</dbReference>
<evidence type="ECO:0000256" key="2">
    <source>
        <dbReference type="ARBA" id="ARBA00022801"/>
    </source>
</evidence>
<feature type="binding site" evidence="5">
    <location>
        <position position="327"/>
    </location>
    <ligand>
        <name>Ca(2+)</name>
        <dbReference type="ChEBI" id="CHEBI:29108"/>
    </ligand>
</feature>
<organism evidence="7 8">
    <name type="scientific">Planomicrobium soli</name>
    <dbReference type="NCBI Taxonomy" id="1176648"/>
    <lineage>
        <taxon>Bacteria</taxon>
        <taxon>Bacillati</taxon>
        <taxon>Bacillota</taxon>
        <taxon>Bacilli</taxon>
        <taxon>Bacillales</taxon>
        <taxon>Caryophanaceae</taxon>
        <taxon>Planomicrobium</taxon>
    </lineage>
</organism>
<dbReference type="InterPro" id="IPR014395">
    <property type="entry name" value="Pen/GL7ACA/AHL_acylase"/>
</dbReference>
<evidence type="ECO:0000256" key="5">
    <source>
        <dbReference type="PIRSR" id="PIRSR001227-2"/>
    </source>
</evidence>
<evidence type="ECO:0000313" key="8">
    <source>
        <dbReference type="Proteomes" id="UP000242682"/>
    </source>
</evidence>
<keyword evidence="6" id="KW-0472">Membrane</keyword>
<comment type="similarity">
    <text evidence="1">Belongs to the peptidase S45 family.</text>
</comment>
<protein>
    <submittedName>
        <fullName evidence="7">Penicillin amidase</fullName>
    </submittedName>
</protein>
<sequence length="788" mass="88082">MPKKREKGSKLKWIFGLAGGLLGIAVAALIFVNVFINKSKPEIEGETTVSVLENRVSVIRDEIGVPHIKAETDADLYRAQGYVQAQDRMFQMDLSRRQASGRLAEVVGEAAVDTDKFFRTFSLKNAAEKSWDGYDKEAKQVLQWYSEGVNAYIKEAKSENKLSFEFSLLGYEPEEWSPIDSLTIGKYMAYDLGGNWSTLAIRHWALNEFSENKARELFIEYPENAPSIIRANLKHKVKVAGDFNSSPIPPEFNGSNNWVVSGDKTESGKPLLADDPHLGLSTPSIWYQMHLESPEQNVSGVIFAGIPGIILGHNEEIAWGVTNVGPDVQDLYIETPNPKDAHQFLYEGKWEQAEVREEPIKVKDGKTEEFEVVVTRHGPIISNVLYKEEDPEALFSMQWTALEPTLELQAVLGFNKAANWEEFETALEDFQTPAQNFVFASTDGTIAYKANGRIPIRKSGDGQLPVPGSSDEYGWIGYVPFDKLPRAVNPASGFIATANNEVVDESYQYHITDFWAQPYRYERIAEVLEVSDDLTKEDMMALQMDQKNLYAAEFLGSMMAAVRGETKEYDELLNILEHWDGVDSQEQAAPLIFHNWIKQLPVTLLADEFPEDVFEMLPGKNHITDQMMRDAFVGRGGVWVSEYGGVGKWLTDALAESIAQTEKKFGSDYEDWKWGDDHQLTFPHPLAAASPIIAQFLNPDSVPIGGSNITVQAAASNKEGEVNHGASWRFVADLSDLSRAYHIVGPGQSGHMKSAYFHNQVDDWAEGRYHETILGGEVKGSTLILSPE</sequence>
<evidence type="ECO:0000256" key="4">
    <source>
        <dbReference type="PIRSR" id="PIRSR001227-1"/>
    </source>
</evidence>
<dbReference type="GO" id="GO:0046872">
    <property type="term" value="F:metal ion binding"/>
    <property type="evidence" value="ECO:0007669"/>
    <property type="project" value="UniProtKB-KW"/>
</dbReference>
<keyword evidence="6" id="KW-1133">Transmembrane helix</keyword>
<proteinExistence type="inferred from homology"/>
<dbReference type="PIRSF" id="PIRSF001227">
    <property type="entry name" value="Pen_acylase"/>
    <property type="match status" value="1"/>
</dbReference>
<feature type="binding site" evidence="5">
    <location>
        <position position="330"/>
    </location>
    <ligand>
        <name>Ca(2+)</name>
        <dbReference type="ChEBI" id="CHEBI:29108"/>
    </ligand>
</feature>
<keyword evidence="5" id="KW-0479">Metal-binding</keyword>
<keyword evidence="8" id="KW-1185">Reference proteome</keyword>
<dbReference type="OrthoDB" id="9759796at2"/>
<evidence type="ECO:0000313" key="7">
    <source>
        <dbReference type="EMBL" id="PSL28796.1"/>
    </source>
</evidence>
<dbReference type="Gene3D" id="2.30.120.10">
    <property type="match status" value="1"/>
</dbReference>
<gene>
    <name evidence="7" type="ORF">B0H99_1159</name>
</gene>
<comment type="cofactor">
    <cofactor evidence="5">
        <name>Ca(2+)</name>
        <dbReference type="ChEBI" id="CHEBI:29108"/>
    </cofactor>
    <text evidence="5">Binds 1 Ca(2+) ion per dimer.</text>
</comment>
<comment type="caution">
    <text evidence="7">The sequence shown here is derived from an EMBL/GenBank/DDBJ whole genome shotgun (WGS) entry which is preliminary data.</text>
</comment>
<dbReference type="Gene3D" id="1.10.439.10">
    <property type="entry name" value="Penicillin Amidohydrolase, domain 1"/>
    <property type="match status" value="1"/>
</dbReference>
<dbReference type="InterPro" id="IPR002692">
    <property type="entry name" value="S45"/>
</dbReference>
<keyword evidence="3" id="KW-0865">Zymogen</keyword>
<dbReference type="RefSeq" id="WP_106534518.1">
    <property type="nucleotide sequence ID" value="NZ_PYAT01000015.1"/>
</dbReference>
<dbReference type="AlphaFoldDB" id="A0A2P8G4D3"/>
<evidence type="ECO:0000256" key="6">
    <source>
        <dbReference type="SAM" id="Phobius"/>
    </source>
</evidence>
<dbReference type="Proteomes" id="UP000242682">
    <property type="component" value="Unassembled WGS sequence"/>
</dbReference>
<dbReference type="InterPro" id="IPR023343">
    <property type="entry name" value="Penicillin_amidase_dom1"/>
</dbReference>
<dbReference type="InterPro" id="IPR043146">
    <property type="entry name" value="Penicillin_amidase_N_B-knob"/>
</dbReference>
<keyword evidence="2" id="KW-0378">Hydrolase</keyword>
<dbReference type="EMBL" id="PYAT01000015">
    <property type="protein sequence ID" value="PSL28796.1"/>
    <property type="molecule type" value="Genomic_DNA"/>
</dbReference>
<name>A0A2P8G4D3_9BACL</name>
<evidence type="ECO:0000256" key="3">
    <source>
        <dbReference type="ARBA" id="ARBA00023145"/>
    </source>
</evidence>
<dbReference type="PANTHER" id="PTHR34218:SF4">
    <property type="entry name" value="ACYL-HOMOSERINE LACTONE ACYLASE QUIP"/>
    <property type="match status" value="1"/>
</dbReference>
<dbReference type="GO" id="GO:0017000">
    <property type="term" value="P:antibiotic biosynthetic process"/>
    <property type="evidence" value="ECO:0007669"/>
    <property type="project" value="InterPro"/>
</dbReference>
<keyword evidence="5" id="KW-0106">Calcium</keyword>
<feature type="active site" description="Nucleophile" evidence="4">
    <location>
        <position position="255"/>
    </location>
</feature>
<dbReference type="PANTHER" id="PTHR34218">
    <property type="entry name" value="PEPTIDASE S45 PENICILLIN AMIDASE"/>
    <property type="match status" value="1"/>
</dbReference>
<evidence type="ECO:0000256" key="1">
    <source>
        <dbReference type="ARBA" id="ARBA00006586"/>
    </source>
</evidence>
<dbReference type="InterPro" id="IPR043147">
    <property type="entry name" value="Penicillin_amidase_A-knob"/>
</dbReference>
<dbReference type="Gene3D" id="3.60.20.10">
    <property type="entry name" value="Glutamine Phosphoribosylpyrophosphate, subunit 1, domain 1"/>
    <property type="match status" value="1"/>
</dbReference>
<dbReference type="SUPFAM" id="SSF56235">
    <property type="entry name" value="N-terminal nucleophile aminohydrolases (Ntn hydrolases)"/>
    <property type="match status" value="1"/>
</dbReference>